<keyword evidence="3" id="KW-1185">Reference proteome</keyword>
<name>A0AAE0ML09_9PEZI</name>
<comment type="caution">
    <text evidence="2">The sequence shown here is derived from an EMBL/GenBank/DDBJ whole genome shotgun (WGS) entry which is preliminary data.</text>
</comment>
<organism evidence="2 3">
    <name type="scientific">Cercophora scortea</name>
    <dbReference type="NCBI Taxonomy" id="314031"/>
    <lineage>
        <taxon>Eukaryota</taxon>
        <taxon>Fungi</taxon>
        <taxon>Dikarya</taxon>
        <taxon>Ascomycota</taxon>
        <taxon>Pezizomycotina</taxon>
        <taxon>Sordariomycetes</taxon>
        <taxon>Sordariomycetidae</taxon>
        <taxon>Sordariales</taxon>
        <taxon>Lasiosphaeriaceae</taxon>
        <taxon>Cercophora</taxon>
    </lineage>
</organism>
<reference evidence="2" key="2">
    <citation type="submission" date="2023-06" db="EMBL/GenBank/DDBJ databases">
        <authorList>
            <consortium name="Lawrence Berkeley National Laboratory"/>
            <person name="Haridas S."/>
            <person name="Hensen N."/>
            <person name="Bonometti L."/>
            <person name="Westerberg I."/>
            <person name="Brannstrom I.O."/>
            <person name="Guillou S."/>
            <person name="Cros-Aarteil S."/>
            <person name="Calhoun S."/>
            <person name="Kuo A."/>
            <person name="Mondo S."/>
            <person name="Pangilinan J."/>
            <person name="Riley R."/>
            <person name="Labutti K."/>
            <person name="Andreopoulos B."/>
            <person name="Lipzen A."/>
            <person name="Chen C."/>
            <person name="Yanf M."/>
            <person name="Daum C."/>
            <person name="Ng V."/>
            <person name="Clum A."/>
            <person name="Steindorff A."/>
            <person name="Ohm R."/>
            <person name="Martin F."/>
            <person name="Silar P."/>
            <person name="Natvig D."/>
            <person name="Lalanne C."/>
            <person name="Gautier V."/>
            <person name="Ament-Velasquez S.L."/>
            <person name="Kruys A."/>
            <person name="Hutchinson M.I."/>
            <person name="Powell A.J."/>
            <person name="Barry K."/>
            <person name="Miller A.N."/>
            <person name="Grigoriev I.V."/>
            <person name="Debuchy R."/>
            <person name="Gladieux P."/>
            <person name="Thoren M.H."/>
            <person name="Johannesson H."/>
        </authorList>
    </citation>
    <scope>NUCLEOTIDE SEQUENCE</scope>
    <source>
        <strain evidence="2">SMH4131-1</strain>
    </source>
</reference>
<proteinExistence type="predicted"/>
<gene>
    <name evidence="2" type="ORF">B0T19DRAFT_396133</name>
</gene>
<protein>
    <submittedName>
        <fullName evidence="2">Uncharacterized protein</fullName>
    </submittedName>
</protein>
<evidence type="ECO:0000313" key="2">
    <source>
        <dbReference type="EMBL" id="KAK3336377.1"/>
    </source>
</evidence>
<dbReference type="Proteomes" id="UP001286456">
    <property type="component" value="Unassembled WGS sequence"/>
</dbReference>
<dbReference type="AlphaFoldDB" id="A0AAE0ML09"/>
<accession>A0AAE0ML09</accession>
<sequence>MLAPFGRMLGTPLNWLRQAVSPDSNPINMEHTYEPSVLDVLVVKAMMNRALGLPREVIDGIVDLAEYWPHTSTEVNYNGAKAVRGAIVGEEDAFLLRTVPLGFPKSPYPVAIAHTPETEAATEPATTEPHPHIQAPMPQAPQAPRPLPDFQTPPPPKPVEQEYPIEVLQRLINSPNDNLEHPCRKIVFTIKSCDQGWGGQAIHQGTYHGSCTWFEAGLERCSKPETSEQAPDAPEPLFTSSALATVYPEVVRDPATNRNMFYHPLHARDTLKIQCNRTADGHLREHRVVWSYTDDIKFDADGATSPEVTALDDAGRGRATADGTFVRSLKLGDVVTVWAFARFPGWLNLIERVKVDIYWAI</sequence>
<feature type="region of interest" description="Disordered" evidence="1">
    <location>
        <begin position="118"/>
        <end position="145"/>
    </location>
</feature>
<reference evidence="2" key="1">
    <citation type="journal article" date="2023" name="Mol. Phylogenet. Evol.">
        <title>Genome-scale phylogeny and comparative genomics of the fungal order Sordariales.</title>
        <authorList>
            <person name="Hensen N."/>
            <person name="Bonometti L."/>
            <person name="Westerberg I."/>
            <person name="Brannstrom I.O."/>
            <person name="Guillou S."/>
            <person name="Cros-Aarteil S."/>
            <person name="Calhoun S."/>
            <person name="Haridas S."/>
            <person name="Kuo A."/>
            <person name="Mondo S."/>
            <person name="Pangilinan J."/>
            <person name="Riley R."/>
            <person name="LaButti K."/>
            <person name="Andreopoulos B."/>
            <person name="Lipzen A."/>
            <person name="Chen C."/>
            <person name="Yan M."/>
            <person name="Daum C."/>
            <person name="Ng V."/>
            <person name="Clum A."/>
            <person name="Steindorff A."/>
            <person name="Ohm R.A."/>
            <person name="Martin F."/>
            <person name="Silar P."/>
            <person name="Natvig D.O."/>
            <person name="Lalanne C."/>
            <person name="Gautier V."/>
            <person name="Ament-Velasquez S.L."/>
            <person name="Kruys A."/>
            <person name="Hutchinson M.I."/>
            <person name="Powell A.J."/>
            <person name="Barry K."/>
            <person name="Miller A.N."/>
            <person name="Grigoriev I.V."/>
            <person name="Debuchy R."/>
            <person name="Gladieux P."/>
            <person name="Hiltunen Thoren M."/>
            <person name="Johannesson H."/>
        </authorList>
    </citation>
    <scope>NUCLEOTIDE SEQUENCE</scope>
    <source>
        <strain evidence="2">SMH4131-1</strain>
    </source>
</reference>
<dbReference type="EMBL" id="JAUEPO010000001">
    <property type="protein sequence ID" value="KAK3336377.1"/>
    <property type="molecule type" value="Genomic_DNA"/>
</dbReference>
<evidence type="ECO:0000313" key="3">
    <source>
        <dbReference type="Proteomes" id="UP001286456"/>
    </source>
</evidence>
<feature type="compositionally biased region" description="Low complexity" evidence="1">
    <location>
        <begin position="118"/>
        <end position="137"/>
    </location>
</feature>
<evidence type="ECO:0000256" key="1">
    <source>
        <dbReference type="SAM" id="MobiDB-lite"/>
    </source>
</evidence>